<dbReference type="RefSeq" id="WP_188947874.1">
    <property type="nucleotide sequence ID" value="NZ_BMPH01000004.1"/>
</dbReference>
<feature type="domain" description="Integrase catalytic" evidence="1">
    <location>
        <begin position="137"/>
        <end position="310"/>
    </location>
</feature>
<comment type="caution">
    <text evidence="2">The sequence shown here is derived from an EMBL/GenBank/DDBJ whole genome shotgun (WGS) entry which is preliminary data.</text>
</comment>
<dbReference type="Gene3D" id="3.30.420.10">
    <property type="entry name" value="Ribonuclease H-like superfamily/Ribonuclease H"/>
    <property type="match status" value="1"/>
</dbReference>
<name>A0ABS4XSD5_GLUPR</name>
<keyword evidence="3" id="KW-1185">Reference proteome</keyword>
<reference evidence="2 3" key="1">
    <citation type="submission" date="2021-03" db="EMBL/GenBank/DDBJ databases">
        <title>Sequencing the genomes of 1000 actinobacteria strains.</title>
        <authorList>
            <person name="Klenk H.-P."/>
        </authorList>
    </citation>
    <scope>NUCLEOTIDE SEQUENCE [LARGE SCALE GENOMIC DNA]</scope>
    <source>
        <strain evidence="2 3">DSM 20168</strain>
    </source>
</reference>
<dbReference type="InterPro" id="IPR012337">
    <property type="entry name" value="RNaseH-like_sf"/>
</dbReference>
<evidence type="ECO:0000259" key="1">
    <source>
        <dbReference type="PROSITE" id="PS50994"/>
    </source>
</evidence>
<dbReference type="Pfam" id="PF13683">
    <property type="entry name" value="rve_3"/>
    <property type="match status" value="1"/>
</dbReference>
<dbReference type="InterPro" id="IPR036397">
    <property type="entry name" value="RNaseH_sf"/>
</dbReference>
<dbReference type="Proteomes" id="UP001195422">
    <property type="component" value="Unassembled WGS sequence"/>
</dbReference>
<dbReference type="PANTHER" id="PTHR35004">
    <property type="entry name" value="TRANSPOSASE RV3428C-RELATED"/>
    <property type="match status" value="1"/>
</dbReference>
<protein>
    <submittedName>
        <fullName evidence="2">Transposase InsO family protein</fullName>
    </submittedName>
</protein>
<dbReference type="PROSITE" id="PS50994">
    <property type="entry name" value="INTEGRASE"/>
    <property type="match status" value="1"/>
</dbReference>
<evidence type="ECO:0000313" key="3">
    <source>
        <dbReference type="Proteomes" id="UP001195422"/>
    </source>
</evidence>
<sequence length="481" mass="54626">MAKILSPRVRAIIIKFDPTQPEALTVSEFCKTQKISRSIYYRIRERAAHEAAGTLHPRSRAPKQPARRYGPEIVNELVKIRKQLKTDGWDFGPKTIHYEATIRPDFPEGPVPSVATIARLLASVGHVDRNPRKRPKASYVPFVRSTAMALWQLDAFEFRTTANRLVTVYQLIDDATRYDVGSSAYQRHENSGDAHHVLAQAIGAYGAPREVLSDNFKAFNQLRSGAIGAVEIYLASQGTMPITGLPGRPTTQGKNERSHQTLQRFLTANKPQELSDVRKLIHRYREHYNQRRPHQALNQSTPQTAWDLLEHTPATAPIPLVVLEAKAAEYLQKRRLGRSAVNRADVVVSKSGREVELASPLEPQRQELQGNQMLVDVTRDNRQTYYKGYHLSLPSTFADRRFVRTISETEFILSDPETAEVAFSFPLPMIALKVHGKYVASYSIKGVQLANPTAQWQKKADEYLEQYETRQQQMPEVFDYQ</sequence>
<dbReference type="PANTHER" id="PTHR35004:SF7">
    <property type="entry name" value="INTEGRASE PROTEIN"/>
    <property type="match status" value="1"/>
</dbReference>
<evidence type="ECO:0000313" key="2">
    <source>
        <dbReference type="EMBL" id="MBP2399414.1"/>
    </source>
</evidence>
<dbReference type="SUPFAM" id="SSF53098">
    <property type="entry name" value="Ribonuclease H-like"/>
    <property type="match status" value="1"/>
</dbReference>
<dbReference type="EMBL" id="JAGIOJ010000001">
    <property type="protein sequence ID" value="MBP2399414.1"/>
    <property type="molecule type" value="Genomic_DNA"/>
</dbReference>
<accession>A0ABS4XSD5</accession>
<proteinExistence type="predicted"/>
<organism evidence="2 3">
    <name type="scientific">Glutamicibacter protophormiae</name>
    <name type="common">Brevibacterium protophormiae</name>
    <dbReference type="NCBI Taxonomy" id="37930"/>
    <lineage>
        <taxon>Bacteria</taxon>
        <taxon>Bacillati</taxon>
        <taxon>Actinomycetota</taxon>
        <taxon>Actinomycetes</taxon>
        <taxon>Micrococcales</taxon>
        <taxon>Micrococcaceae</taxon>
        <taxon>Glutamicibacter</taxon>
    </lineage>
</organism>
<dbReference type="InterPro" id="IPR001584">
    <property type="entry name" value="Integrase_cat-core"/>
</dbReference>
<gene>
    <name evidence="2" type="ORF">JOF39_002495</name>
</gene>